<proteinExistence type="predicted"/>
<protein>
    <submittedName>
        <fullName evidence="1">Uncharacterized protein</fullName>
    </submittedName>
</protein>
<comment type="caution">
    <text evidence="1">The sequence shown here is derived from an EMBL/GenBank/DDBJ whole genome shotgun (WGS) entry which is preliminary data.</text>
</comment>
<organism evidence="1 2">
    <name type="scientific">Araneus ventricosus</name>
    <name type="common">Orbweaver spider</name>
    <name type="synonym">Epeira ventricosa</name>
    <dbReference type="NCBI Taxonomy" id="182803"/>
    <lineage>
        <taxon>Eukaryota</taxon>
        <taxon>Metazoa</taxon>
        <taxon>Ecdysozoa</taxon>
        <taxon>Arthropoda</taxon>
        <taxon>Chelicerata</taxon>
        <taxon>Arachnida</taxon>
        <taxon>Araneae</taxon>
        <taxon>Araneomorphae</taxon>
        <taxon>Entelegynae</taxon>
        <taxon>Araneoidea</taxon>
        <taxon>Araneidae</taxon>
        <taxon>Araneus</taxon>
    </lineage>
</organism>
<accession>A0A4Y2PKG7</accession>
<dbReference type="OrthoDB" id="6765664at2759"/>
<dbReference type="EMBL" id="BGPR01011459">
    <property type="protein sequence ID" value="GBN51433.1"/>
    <property type="molecule type" value="Genomic_DNA"/>
</dbReference>
<gene>
    <name evidence="1" type="ORF">AVEN_151278_1</name>
</gene>
<evidence type="ECO:0000313" key="2">
    <source>
        <dbReference type="Proteomes" id="UP000499080"/>
    </source>
</evidence>
<name>A0A4Y2PKG7_ARAVE</name>
<keyword evidence="2" id="KW-1185">Reference proteome</keyword>
<dbReference type="AlphaFoldDB" id="A0A4Y2PKG7"/>
<evidence type="ECO:0000313" key="1">
    <source>
        <dbReference type="EMBL" id="GBN51433.1"/>
    </source>
</evidence>
<sequence>MSVIPGFAKGQSDNLPKIDSMTMFSFLGKNPDFMGAEIRGIKTKRSGRESYGDYAVGYVRVRKDGNLCTVKAKVTPEHSLRKKSYDVKLLCNEVEEEILSYMLLVVLLSQKKP</sequence>
<dbReference type="Proteomes" id="UP000499080">
    <property type="component" value="Unassembled WGS sequence"/>
</dbReference>
<reference evidence="1 2" key="1">
    <citation type="journal article" date="2019" name="Sci. Rep.">
        <title>Orb-weaving spider Araneus ventricosus genome elucidates the spidroin gene catalogue.</title>
        <authorList>
            <person name="Kono N."/>
            <person name="Nakamura H."/>
            <person name="Ohtoshi R."/>
            <person name="Moran D.A.P."/>
            <person name="Shinohara A."/>
            <person name="Yoshida Y."/>
            <person name="Fujiwara M."/>
            <person name="Mori M."/>
            <person name="Tomita M."/>
            <person name="Arakawa K."/>
        </authorList>
    </citation>
    <scope>NUCLEOTIDE SEQUENCE [LARGE SCALE GENOMIC DNA]</scope>
</reference>